<evidence type="ECO:0000256" key="9">
    <source>
        <dbReference type="ARBA" id="ARBA00023136"/>
    </source>
</evidence>
<evidence type="ECO:0000256" key="3">
    <source>
        <dbReference type="ARBA" id="ARBA00022676"/>
    </source>
</evidence>
<comment type="subcellular location">
    <subcellularLocation>
        <location evidence="1 11">Golgi apparatus membrane</location>
        <topology evidence="1 11">Single-pass type II membrane protein</topology>
    </subcellularLocation>
</comment>
<dbReference type="PANTHER" id="PTHR11214">
    <property type="entry name" value="BETA-1,3-N-ACETYLGLUCOSAMINYLTRANSFERASE"/>
    <property type="match status" value="1"/>
</dbReference>
<evidence type="ECO:0000256" key="6">
    <source>
        <dbReference type="ARBA" id="ARBA00022968"/>
    </source>
</evidence>
<evidence type="ECO:0000256" key="8">
    <source>
        <dbReference type="ARBA" id="ARBA00023034"/>
    </source>
</evidence>
<evidence type="ECO:0000256" key="2">
    <source>
        <dbReference type="ARBA" id="ARBA00008661"/>
    </source>
</evidence>
<dbReference type="Proteomes" id="UP000749559">
    <property type="component" value="Unassembled WGS sequence"/>
</dbReference>
<dbReference type="EMBL" id="CAIIXF020000008">
    <property type="protein sequence ID" value="CAH1792064.1"/>
    <property type="molecule type" value="Genomic_DNA"/>
</dbReference>
<keyword evidence="5" id="KW-0812">Transmembrane</keyword>
<proteinExistence type="inferred from homology"/>
<keyword evidence="7" id="KW-1133">Transmembrane helix</keyword>
<evidence type="ECO:0000256" key="4">
    <source>
        <dbReference type="ARBA" id="ARBA00022679"/>
    </source>
</evidence>
<evidence type="ECO:0000313" key="12">
    <source>
        <dbReference type="EMBL" id="CAH1792064.1"/>
    </source>
</evidence>
<keyword evidence="4" id="KW-0808">Transferase</keyword>
<keyword evidence="8 11" id="KW-0333">Golgi apparatus</keyword>
<evidence type="ECO:0000256" key="11">
    <source>
        <dbReference type="RuleBase" id="RU363063"/>
    </source>
</evidence>
<comment type="similarity">
    <text evidence="2 11">Belongs to the glycosyltransferase 31 family.</text>
</comment>
<sequence length="331" mass="38407">STSIEDEKMKYTSGKLIKFKSRPHNYTESASKLDLTESRIFLSKQIDGNNKTVISPHDYEYLVKEETICAHNPFMLIFIHTAPKNSVRRNTIRKTWGSVRNIKGYRIELIFLLGVALNRSTNDDIVQESKQYHDIIQEDFIDSYRNLTLKGIMGLKWTIDFCPHATFVLKTDDDVFVNIYPLFDYLLKINKEETGRHNLLGFIRPPEPPPRQSNLNKATKEEYAKDMYPPFCNGLAFIYSMSAVKAIYKASLYEPFFWIDDVFITGVLAEKAGVKHTQLNHKYPSNILTSSDVTLKALKGEKEKYLFVLIHDLHKFPSRMDDFWKISRNNG</sequence>
<organism evidence="12 13">
    <name type="scientific">Owenia fusiformis</name>
    <name type="common">Polychaete worm</name>
    <dbReference type="NCBI Taxonomy" id="6347"/>
    <lineage>
        <taxon>Eukaryota</taxon>
        <taxon>Metazoa</taxon>
        <taxon>Spiralia</taxon>
        <taxon>Lophotrochozoa</taxon>
        <taxon>Annelida</taxon>
        <taxon>Polychaeta</taxon>
        <taxon>Sedentaria</taxon>
        <taxon>Canalipalpata</taxon>
        <taxon>Sabellida</taxon>
        <taxon>Oweniida</taxon>
        <taxon>Oweniidae</taxon>
        <taxon>Owenia</taxon>
    </lineage>
</organism>
<keyword evidence="10" id="KW-0325">Glycoprotein</keyword>
<keyword evidence="13" id="KW-1185">Reference proteome</keyword>
<dbReference type="InterPro" id="IPR002659">
    <property type="entry name" value="Glyco_trans_31"/>
</dbReference>
<keyword evidence="6" id="KW-0735">Signal-anchor</keyword>
<comment type="caution">
    <text evidence="12">The sequence shown here is derived from an EMBL/GenBank/DDBJ whole genome shotgun (WGS) entry which is preliminary data.</text>
</comment>
<evidence type="ECO:0000256" key="7">
    <source>
        <dbReference type="ARBA" id="ARBA00022989"/>
    </source>
</evidence>
<accession>A0A8J1U2A5</accession>
<dbReference type="GO" id="GO:0006493">
    <property type="term" value="P:protein O-linked glycosylation"/>
    <property type="evidence" value="ECO:0007669"/>
    <property type="project" value="TreeGrafter"/>
</dbReference>
<dbReference type="OrthoDB" id="115198at2759"/>
<dbReference type="EC" id="2.4.1.-" evidence="11"/>
<dbReference type="PANTHER" id="PTHR11214:SF364">
    <property type="entry name" value="HEXOSYLTRANSFERASE"/>
    <property type="match status" value="1"/>
</dbReference>
<keyword evidence="3 11" id="KW-0328">Glycosyltransferase</keyword>
<dbReference type="GO" id="GO:0016758">
    <property type="term" value="F:hexosyltransferase activity"/>
    <property type="evidence" value="ECO:0007669"/>
    <property type="project" value="InterPro"/>
</dbReference>
<evidence type="ECO:0000313" key="13">
    <source>
        <dbReference type="Proteomes" id="UP000749559"/>
    </source>
</evidence>
<dbReference type="FunFam" id="3.90.550.50:FF:000001">
    <property type="entry name" value="Hexosyltransferase"/>
    <property type="match status" value="1"/>
</dbReference>
<dbReference type="GO" id="GO:0000139">
    <property type="term" value="C:Golgi membrane"/>
    <property type="evidence" value="ECO:0007669"/>
    <property type="project" value="UniProtKB-SubCell"/>
</dbReference>
<evidence type="ECO:0000256" key="10">
    <source>
        <dbReference type="ARBA" id="ARBA00023180"/>
    </source>
</evidence>
<dbReference type="Pfam" id="PF01762">
    <property type="entry name" value="Galactosyl_T"/>
    <property type="match status" value="1"/>
</dbReference>
<protein>
    <recommendedName>
        <fullName evidence="11">Hexosyltransferase</fullName>
        <ecNumber evidence="11">2.4.1.-</ecNumber>
    </recommendedName>
</protein>
<feature type="non-terminal residue" evidence="12">
    <location>
        <position position="1"/>
    </location>
</feature>
<evidence type="ECO:0000256" key="1">
    <source>
        <dbReference type="ARBA" id="ARBA00004323"/>
    </source>
</evidence>
<keyword evidence="9" id="KW-0472">Membrane</keyword>
<name>A0A8J1U2A5_OWEFU</name>
<dbReference type="AlphaFoldDB" id="A0A8J1U2A5"/>
<gene>
    <name evidence="12" type="ORF">OFUS_LOCUS17087</name>
</gene>
<dbReference type="Gene3D" id="3.90.550.50">
    <property type="match status" value="1"/>
</dbReference>
<evidence type="ECO:0000256" key="5">
    <source>
        <dbReference type="ARBA" id="ARBA00022692"/>
    </source>
</evidence>
<reference evidence="12" key="1">
    <citation type="submission" date="2022-03" db="EMBL/GenBank/DDBJ databases">
        <authorList>
            <person name="Martin C."/>
        </authorList>
    </citation>
    <scope>NUCLEOTIDE SEQUENCE</scope>
</reference>